<evidence type="ECO:0000256" key="7">
    <source>
        <dbReference type="ARBA" id="ARBA00023136"/>
    </source>
</evidence>
<dbReference type="KEGG" id="qlo:115963103"/>
<keyword evidence="7 8" id="KW-0472">Membrane</keyword>
<dbReference type="InParanoid" id="A0A7N2MPR0"/>
<keyword evidence="11" id="KW-1185">Reference proteome</keyword>
<dbReference type="InterPro" id="IPR018108">
    <property type="entry name" value="MCP_transmembrane"/>
</dbReference>
<feature type="repeat" description="Solcar" evidence="8">
    <location>
        <begin position="118"/>
        <end position="225"/>
    </location>
</feature>
<evidence type="ECO:0008006" key="12">
    <source>
        <dbReference type="Google" id="ProtNLM"/>
    </source>
</evidence>
<dbReference type="FunFam" id="1.50.40.10:FF:000083">
    <property type="entry name" value="Mitochondrial substrate carrier family protein"/>
    <property type="match status" value="1"/>
</dbReference>
<evidence type="ECO:0000256" key="4">
    <source>
        <dbReference type="ARBA" id="ARBA00022692"/>
    </source>
</evidence>
<dbReference type="InterPro" id="IPR023395">
    <property type="entry name" value="MCP_dom_sf"/>
</dbReference>
<dbReference type="RefSeq" id="XP_030937854.1">
    <property type="nucleotide sequence ID" value="XM_031081994.1"/>
</dbReference>
<dbReference type="PROSITE" id="PS50920">
    <property type="entry name" value="SOLCAR"/>
    <property type="match status" value="3"/>
</dbReference>
<keyword evidence="6" id="KW-1133">Transmembrane helix</keyword>
<reference evidence="10 11" key="1">
    <citation type="journal article" date="2016" name="G3 (Bethesda)">
        <title>First Draft Assembly and Annotation of the Genome of a California Endemic Oak Quercus lobata Nee (Fagaceae).</title>
        <authorList>
            <person name="Sork V.L."/>
            <person name="Fitz-Gibbon S.T."/>
            <person name="Puiu D."/>
            <person name="Crepeau M."/>
            <person name="Gugger P.F."/>
            <person name="Sherman R."/>
            <person name="Stevens K."/>
            <person name="Langley C.H."/>
            <person name="Pellegrini M."/>
            <person name="Salzberg S.L."/>
        </authorList>
    </citation>
    <scope>NUCLEOTIDE SEQUENCE [LARGE SCALE GENOMIC DNA]</scope>
    <source>
        <strain evidence="10 11">cv. SW786</strain>
    </source>
</reference>
<evidence type="ECO:0000256" key="6">
    <source>
        <dbReference type="ARBA" id="ARBA00022989"/>
    </source>
</evidence>
<dbReference type="Proteomes" id="UP000594261">
    <property type="component" value="Chromosome 10"/>
</dbReference>
<dbReference type="PANTHER" id="PTHR45667">
    <property type="entry name" value="S-ADENOSYLMETHIONINE MITOCHONDRIAL CARRIER PROTEIN"/>
    <property type="match status" value="1"/>
</dbReference>
<dbReference type="OrthoDB" id="415315at2759"/>
<keyword evidence="3 9" id="KW-0813">Transport</keyword>
<dbReference type="OMA" id="FFGVYEF"/>
<dbReference type="Pfam" id="PF00153">
    <property type="entry name" value="Mito_carr"/>
    <property type="match status" value="3"/>
</dbReference>
<dbReference type="GO" id="GO:0016020">
    <property type="term" value="C:membrane"/>
    <property type="evidence" value="ECO:0007669"/>
    <property type="project" value="UniProtKB-SubCell"/>
</dbReference>
<dbReference type="GeneID" id="115963103"/>
<name>A0A7N2MPR0_QUELO</name>
<evidence type="ECO:0000313" key="10">
    <source>
        <dbReference type="EnsemblPlants" id="QL10p019432:mrna"/>
    </source>
</evidence>
<reference evidence="10" key="2">
    <citation type="submission" date="2021-01" db="UniProtKB">
        <authorList>
            <consortium name="EnsemblPlants"/>
        </authorList>
    </citation>
    <scope>IDENTIFICATION</scope>
</reference>
<keyword evidence="5" id="KW-0677">Repeat</keyword>
<comment type="similarity">
    <text evidence="2 9">Belongs to the mitochondrial carrier (TC 2.A.29) family.</text>
</comment>
<evidence type="ECO:0000313" key="11">
    <source>
        <dbReference type="Proteomes" id="UP000594261"/>
    </source>
</evidence>
<dbReference type="FunCoup" id="A0A7N2MPR0">
    <property type="interactions" value="269"/>
</dbReference>
<accession>A0A7N2MPR0</accession>
<protein>
    <recommendedName>
        <fullName evidence="12">Mitochondrial carrier protein</fullName>
    </recommendedName>
</protein>
<dbReference type="AlphaFoldDB" id="A0A7N2MPR0"/>
<dbReference type="EnsemblPlants" id="QL10p019432:mrna">
    <property type="protein sequence ID" value="QL10p019432:mrna"/>
    <property type="gene ID" value="QL10p019432"/>
</dbReference>
<evidence type="ECO:0000256" key="1">
    <source>
        <dbReference type="ARBA" id="ARBA00004141"/>
    </source>
</evidence>
<evidence type="ECO:0000256" key="3">
    <source>
        <dbReference type="ARBA" id="ARBA00022448"/>
    </source>
</evidence>
<sequence>MAVQSSTTHVPSTNKPHTHFFVWREFVWGAIAGAFGEGMMHPIDTIKTRIQSQAILSASQNQKSIIQMVKTVWVADGLRGFYRGITPGVTGSLATGATYFGVIESTKKWIEESHPGLGGHWAHFIAGALGDTLGSFVYVPCEVMKQRMQVQGTPRSWSSVIMKDNISLKPSMPMYGYYTGIFQAACSIWKEQGLKGLYAGYWSTLARDVPFAGLMVMSYEALKDVTEYGRQKWIPNSNWHVNSSLEGLLLGGLAGGFSAYLTTPLDVIKTRLQVQGSTTRYNGWFDAIHNIWKTEGTKGLFRGSIPRITWYIPASALTFMAVEFLRDHFNDHTQVASLLVDKKESSLQKVA</sequence>
<dbReference type="SUPFAM" id="SSF103506">
    <property type="entry name" value="Mitochondrial carrier"/>
    <property type="match status" value="1"/>
</dbReference>
<dbReference type="EMBL" id="LRBV02000010">
    <property type="status" value="NOT_ANNOTATED_CDS"/>
    <property type="molecule type" value="Genomic_DNA"/>
</dbReference>
<feature type="repeat" description="Solcar" evidence="8">
    <location>
        <begin position="20"/>
        <end position="109"/>
    </location>
</feature>
<evidence type="ECO:0000256" key="2">
    <source>
        <dbReference type="ARBA" id="ARBA00006375"/>
    </source>
</evidence>
<comment type="subcellular location">
    <subcellularLocation>
        <location evidence="1">Membrane</location>
        <topology evidence="1">Multi-pass membrane protein</topology>
    </subcellularLocation>
</comment>
<dbReference type="Gene3D" id="1.50.40.10">
    <property type="entry name" value="Mitochondrial carrier domain"/>
    <property type="match status" value="2"/>
</dbReference>
<dbReference type="Gramene" id="QL10p019432:mrna">
    <property type="protein sequence ID" value="QL10p019432:mrna"/>
    <property type="gene ID" value="QL10p019432"/>
</dbReference>
<feature type="repeat" description="Solcar" evidence="8">
    <location>
        <begin position="242"/>
        <end position="328"/>
    </location>
</feature>
<organism evidence="10 11">
    <name type="scientific">Quercus lobata</name>
    <name type="common">Valley oak</name>
    <dbReference type="NCBI Taxonomy" id="97700"/>
    <lineage>
        <taxon>Eukaryota</taxon>
        <taxon>Viridiplantae</taxon>
        <taxon>Streptophyta</taxon>
        <taxon>Embryophyta</taxon>
        <taxon>Tracheophyta</taxon>
        <taxon>Spermatophyta</taxon>
        <taxon>Magnoliopsida</taxon>
        <taxon>eudicotyledons</taxon>
        <taxon>Gunneridae</taxon>
        <taxon>Pentapetalae</taxon>
        <taxon>rosids</taxon>
        <taxon>fabids</taxon>
        <taxon>Fagales</taxon>
        <taxon>Fagaceae</taxon>
        <taxon>Quercus</taxon>
    </lineage>
</organism>
<evidence type="ECO:0000256" key="9">
    <source>
        <dbReference type="RuleBase" id="RU000488"/>
    </source>
</evidence>
<dbReference type="FunFam" id="1.50.40.10:FF:000113">
    <property type="entry name" value="Mitochondrial substrate carrier family protein"/>
    <property type="match status" value="1"/>
</dbReference>
<keyword evidence="4 8" id="KW-0812">Transmembrane</keyword>
<gene>
    <name evidence="10" type="primary">LOC115963103</name>
</gene>
<proteinExistence type="inferred from homology"/>
<evidence type="ECO:0000256" key="8">
    <source>
        <dbReference type="PROSITE-ProRule" id="PRU00282"/>
    </source>
</evidence>
<evidence type="ECO:0000256" key="5">
    <source>
        <dbReference type="ARBA" id="ARBA00022737"/>
    </source>
</evidence>